<organism evidence="3 4">
    <name type="scientific">Micromonospora polyrhachis</name>
    <dbReference type="NCBI Taxonomy" id="1282883"/>
    <lineage>
        <taxon>Bacteria</taxon>
        <taxon>Bacillati</taxon>
        <taxon>Actinomycetota</taxon>
        <taxon>Actinomycetes</taxon>
        <taxon>Micromonosporales</taxon>
        <taxon>Micromonosporaceae</taxon>
        <taxon>Micromonospora</taxon>
    </lineage>
</organism>
<feature type="domain" description="DUF1023" evidence="2">
    <location>
        <begin position="198"/>
        <end position="371"/>
    </location>
</feature>
<dbReference type="EMBL" id="JACHJW010000001">
    <property type="protein sequence ID" value="MBB4959263.1"/>
    <property type="molecule type" value="Genomic_DNA"/>
</dbReference>
<evidence type="ECO:0000259" key="2">
    <source>
        <dbReference type="Pfam" id="PF06259"/>
    </source>
</evidence>
<accession>A0A7W7SQT8</accession>
<dbReference type="Proteomes" id="UP000578819">
    <property type="component" value="Unassembled WGS sequence"/>
</dbReference>
<dbReference type="AlphaFoldDB" id="A0A7W7SQT8"/>
<protein>
    <recommendedName>
        <fullName evidence="2">DUF1023 domain-containing protein</fullName>
    </recommendedName>
</protein>
<dbReference type="RefSeq" id="WP_184535222.1">
    <property type="nucleotide sequence ID" value="NZ_JACHJW010000001.1"/>
</dbReference>
<keyword evidence="4" id="KW-1185">Reference proteome</keyword>
<proteinExistence type="predicted"/>
<dbReference type="Pfam" id="PF06259">
    <property type="entry name" value="Abhydrolase_8"/>
    <property type="match status" value="1"/>
</dbReference>
<comment type="caution">
    <text evidence="3">The sequence shown here is derived from an EMBL/GenBank/DDBJ whole genome shotgun (WGS) entry which is preliminary data.</text>
</comment>
<dbReference type="InterPro" id="IPR010427">
    <property type="entry name" value="DUF1023"/>
</dbReference>
<feature type="coiled-coil region" evidence="1">
    <location>
        <begin position="134"/>
        <end position="194"/>
    </location>
</feature>
<gene>
    <name evidence="3" type="ORF">FHR38_002996</name>
</gene>
<keyword evidence="1" id="KW-0175">Coiled coil</keyword>
<name>A0A7W7SQT8_9ACTN</name>
<evidence type="ECO:0000256" key="1">
    <source>
        <dbReference type="SAM" id="Coils"/>
    </source>
</evidence>
<evidence type="ECO:0000313" key="4">
    <source>
        <dbReference type="Proteomes" id="UP000578819"/>
    </source>
</evidence>
<reference evidence="3 4" key="1">
    <citation type="submission" date="2020-08" db="EMBL/GenBank/DDBJ databases">
        <title>Sequencing the genomes of 1000 actinobacteria strains.</title>
        <authorList>
            <person name="Klenk H.-P."/>
        </authorList>
    </citation>
    <scope>NUCLEOTIDE SEQUENCE [LARGE SCALE GENOMIC DNA]</scope>
    <source>
        <strain evidence="3 4">DSM 45886</strain>
    </source>
</reference>
<sequence length="441" mass="46931">MTATGYRAVPAALDTAATELNSGADQLSNVRARIGTPPVAAEAFGRLPQSQQAMHAHGSSLQTSTTELETAVTGTRRLAAGVTASVANYRQGDTRVSQSFLSLLGGAADPAQGGRGGAAPAGSTPFANRIAANRQAVSTALDAERQRLAQLKEELDGPPFHRDYQEERFLKQDIEKSQARIELYENILAEHRKILSFDPSGDGSMVELVGDIGPHTRNVAVFVPGTYSELATLERYHDTMAGFVDAAPKRDLAVVLWMDGDLPSNLFPQAPSARYADDLGPRLAEFSQELRTEIAGSAAAGNGVQVTYAGHSYGGAVVGTAEQFGLDANRVLHIESAGMGHDVGGPADLRPVHQDVQRYSMTAPGDPIAWVRDVNIGNWGHGADPDEFPGVVRLETGNYPDGRPLEGKAAHSDVLIYHSDAWWNIYNVFTGGAVVPVRSTP</sequence>
<evidence type="ECO:0000313" key="3">
    <source>
        <dbReference type="EMBL" id="MBB4959263.1"/>
    </source>
</evidence>